<evidence type="ECO:0000256" key="2">
    <source>
        <dbReference type="ARBA" id="ARBA00022980"/>
    </source>
</evidence>
<evidence type="ECO:0000313" key="4">
    <source>
        <dbReference type="EMBL" id="QQK54982.1"/>
    </source>
</evidence>
<gene>
    <name evidence="4" type="primary">rpl13</name>
</gene>
<organism evidence="4">
    <name type="scientific">Poterioochromonas malhamensis</name>
    <dbReference type="NCBI Taxonomy" id="88167"/>
    <lineage>
        <taxon>Eukaryota</taxon>
        <taxon>Sar</taxon>
        <taxon>Stramenopiles</taxon>
        <taxon>Ochrophyta</taxon>
        <taxon>Synurophyceae</taxon>
        <taxon>Ochromonadales</taxon>
        <taxon>Ochromonadaceae</taxon>
        <taxon>Poterioochromonas</taxon>
    </lineage>
</organism>
<comment type="similarity">
    <text evidence="1">Belongs to the universal ribosomal protein uL13 family.</text>
</comment>
<keyword evidence="2 4" id="KW-0689">Ribosomal protein</keyword>
<sequence>MKTSFPKKNSHIPNWYIIDASHKTLGRLSVEVCNILKGKNLSYFYPSVDQGNFVIIINANKINISGKKPIQKKYYISTQRPGHLKSFLFKDLKMKYPSRIIEQSIIGMLPKGVLGKKYFHKLFIYNTDQILYKNFK</sequence>
<dbReference type="HAMAP" id="MF_01366">
    <property type="entry name" value="Ribosomal_uL13"/>
    <property type="match status" value="1"/>
</dbReference>
<keyword evidence="4" id="KW-0934">Plastid</keyword>
<accession>A0A7T6Y7H2</accession>
<dbReference type="AlphaFoldDB" id="A0A7T6Y7H2"/>
<dbReference type="GO" id="GO:0003735">
    <property type="term" value="F:structural constituent of ribosome"/>
    <property type="evidence" value="ECO:0007669"/>
    <property type="project" value="InterPro"/>
</dbReference>
<protein>
    <submittedName>
        <fullName evidence="4">Ribosomal protein L13</fullName>
    </submittedName>
</protein>
<keyword evidence="3" id="KW-0687">Ribonucleoprotein</keyword>
<evidence type="ECO:0000256" key="3">
    <source>
        <dbReference type="ARBA" id="ARBA00023274"/>
    </source>
</evidence>
<proteinExistence type="inferred from homology"/>
<evidence type="ECO:0000256" key="1">
    <source>
        <dbReference type="ARBA" id="ARBA00006227"/>
    </source>
</evidence>
<dbReference type="Pfam" id="PF00572">
    <property type="entry name" value="Ribosomal_L13"/>
    <property type="match status" value="1"/>
</dbReference>
<name>A0A7T6Y7H2_9STRA</name>
<dbReference type="GO" id="GO:0017148">
    <property type="term" value="P:negative regulation of translation"/>
    <property type="evidence" value="ECO:0007669"/>
    <property type="project" value="TreeGrafter"/>
</dbReference>
<dbReference type="GO" id="GO:0022625">
    <property type="term" value="C:cytosolic large ribosomal subunit"/>
    <property type="evidence" value="ECO:0007669"/>
    <property type="project" value="TreeGrafter"/>
</dbReference>
<dbReference type="GO" id="GO:0006412">
    <property type="term" value="P:translation"/>
    <property type="evidence" value="ECO:0007669"/>
    <property type="project" value="InterPro"/>
</dbReference>
<geneLocation type="plastid" evidence="4"/>
<dbReference type="PANTHER" id="PTHR11545:SF2">
    <property type="entry name" value="LARGE RIBOSOMAL SUBUNIT PROTEIN UL13M"/>
    <property type="match status" value="1"/>
</dbReference>
<dbReference type="GeneID" id="67132878"/>
<dbReference type="GO" id="GO:0003729">
    <property type="term" value="F:mRNA binding"/>
    <property type="evidence" value="ECO:0007669"/>
    <property type="project" value="TreeGrafter"/>
</dbReference>
<dbReference type="SUPFAM" id="SSF52161">
    <property type="entry name" value="Ribosomal protein L13"/>
    <property type="match status" value="1"/>
</dbReference>
<reference evidence="4" key="1">
    <citation type="submission" date="2020-10" db="EMBL/GenBank/DDBJ databases">
        <title>Complete chloroplast genome of the Synurophyceae Poterioochromonas malhamensis (Pringsheim) R.A.Andersen 2017 from Van Lake in Eastern Anatolia.</title>
        <authorList>
            <person name="Gastineau R."/>
            <person name="Yilmaz E."/>
            <person name="Solak C.N."/>
            <person name="Lemieux C."/>
            <person name="Turmel M."/>
            <person name="Witkowski A."/>
        </authorList>
    </citation>
    <scope>NUCLEOTIDE SEQUENCE</scope>
    <source>
        <strain evidence="4">SZCZR2049</strain>
    </source>
</reference>
<dbReference type="PIRSF" id="PIRSF002181">
    <property type="entry name" value="Ribosomal_L13"/>
    <property type="match status" value="1"/>
</dbReference>
<dbReference type="NCBIfam" id="TIGR01066">
    <property type="entry name" value="rplM_bact"/>
    <property type="match status" value="1"/>
</dbReference>
<dbReference type="Gene3D" id="3.90.1180.10">
    <property type="entry name" value="Ribosomal protein L13"/>
    <property type="match status" value="1"/>
</dbReference>
<dbReference type="EMBL" id="MW175522">
    <property type="protein sequence ID" value="QQK54982.1"/>
    <property type="molecule type" value="Genomic_DNA"/>
</dbReference>
<dbReference type="InterPro" id="IPR005822">
    <property type="entry name" value="Ribosomal_uL13"/>
</dbReference>
<dbReference type="PANTHER" id="PTHR11545">
    <property type="entry name" value="RIBOSOMAL PROTEIN L13"/>
    <property type="match status" value="1"/>
</dbReference>
<dbReference type="InterPro" id="IPR005823">
    <property type="entry name" value="Ribosomal_uL13_bac-type"/>
</dbReference>
<dbReference type="RefSeq" id="YP_010139316.1">
    <property type="nucleotide sequence ID" value="NC_056910.1"/>
</dbReference>
<dbReference type="CDD" id="cd00392">
    <property type="entry name" value="Ribosomal_L13"/>
    <property type="match status" value="1"/>
</dbReference>
<dbReference type="InterPro" id="IPR036899">
    <property type="entry name" value="Ribosomal_uL13_sf"/>
</dbReference>